<name>A0A9P6GTW6_9PLEO</name>
<protein>
    <submittedName>
        <fullName evidence="2">Uncharacterized protein</fullName>
    </submittedName>
</protein>
<evidence type="ECO:0000313" key="2">
    <source>
        <dbReference type="EMBL" id="KAF9740149.1"/>
    </source>
</evidence>
<organism evidence="2 3">
    <name type="scientific">Paraphaeosphaeria minitans</name>
    <dbReference type="NCBI Taxonomy" id="565426"/>
    <lineage>
        <taxon>Eukaryota</taxon>
        <taxon>Fungi</taxon>
        <taxon>Dikarya</taxon>
        <taxon>Ascomycota</taxon>
        <taxon>Pezizomycotina</taxon>
        <taxon>Dothideomycetes</taxon>
        <taxon>Pleosporomycetidae</taxon>
        <taxon>Pleosporales</taxon>
        <taxon>Massarineae</taxon>
        <taxon>Didymosphaeriaceae</taxon>
        <taxon>Paraphaeosphaeria</taxon>
    </lineage>
</organism>
<feature type="region of interest" description="Disordered" evidence="1">
    <location>
        <begin position="10"/>
        <end position="85"/>
    </location>
</feature>
<accession>A0A9P6GTW6</accession>
<evidence type="ECO:0000256" key="1">
    <source>
        <dbReference type="SAM" id="MobiDB-lite"/>
    </source>
</evidence>
<gene>
    <name evidence="2" type="ORF">PMIN01_02784</name>
</gene>
<keyword evidence="3" id="KW-1185">Reference proteome</keyword>
<dbReference type="AlphaFoldDB" id="A0A9P6GTW6"/>
<dbReference type="Proteomes" id="UP000756921">
    <property type="component" value="Unassembled WGS sequence"/>
</dbReference>
<dbReference type="EMBL" id="WJXW01000002">
    <property type="protein sequence ID" value="KAF9740149.1"/>
    <property type="molecule type" value="Genomic_DNA"/>
</dbReference>
<proteinExistence type="predicted"/>
<reference evidence="2" key="1">
    <citation type="journal article" date="2020" name="Mol. Plant Microbe Interact.">
        <title>Genome Sequence of the Biocontrol Agent Coniothyrium minitans strain Conio (IMI 134523).</title>
        <authorList>
            <person name="Patel D."/>
            <person name="Shittu T.A."/>
            <person name="Baroncelli R."/>
            <person name="Muthumeenakshi S."/>
            <person name="Osborne T.H."/>
            <person name="Janganan T.K."/>
            <person name="Sreenivasaprasad S."/>
        </authorList>
    </citation>
    <scope>NUCLEOTIDE SEQUENCE</scope>
    <source>
        <strain evidence="2">Conio</strain>
    </source>
</reference>
<sequence length="189" mass="20428">MRVDLHIAVAPRAMTSGPTSAPQKHNLHHHKRRALQRRASKLLSGRRSTSCKSNHHRPRQPSTPERGSMPDDPVQHSSVLSPGPEDRLTVVHTLPWDLCYDGPPQDAAAGRFGNLAAPTTEPDESRETASAVAVQSAVPDNGAANVAPAVQGNPQDHCSSEQSRLKPLVCWDGLFSLASLWYFGGTDHS</sequence>
<dbReference type="OrthoDB" id="3791745at2759"/>
<feature type="compositionally biased region" description="Basic residues" evidence="1">
    <location>
        <begin position="25"/>
        <end position="40"/>
    </location>
</feature>
<comment type="caution">
    <text evidence="2">The sequence shown here is derived from an EMBL/GenBank/DDBJ whole genome shotgun (WGS) entry which is preliminary data.</text>
</comment>
<evidence type="ECO:0000313" key="3">
    <source>
        <dbReference type="Proteomes" id="UP000756921"/>
    </source>
</evidence>